<dbReference type="Pfam" id="PF04082">
    <property type="entry name" value="Fungal_trans"/>
    <property type="match status" value="1"/>
</dbReference>
<protein>
    <submittedName>
        <fullName evidence="7">Piso0_002877 protein</fullName>
    </submittedName>
</protein>
<keyword evidence="3" id="KW-0238">DNA-binding</keyword>
<dbReference type="SMART" id="SM00906">
    <property type="entry name" value="Fungal_trans"/>
    <property type="match status" value="1"/>
</dbReference>
<dbReference type="Proteomes" id="UP000005222">
    <property type="component" value="Chromosome I"/>
</dbReference>
<sequence length="826" mass="95881">MLRISKHEIPKKRRKPTKSCSFCRRKKVKCDQKSPCSTCLRYGNTECDLRVSTLKTEQSSVTNLFPKLENGDTSNGNNRDKFDYLDPESCLDRNVGDSVLKNYVYFESDKEYVNIDDCKQVAGADPRDRQTFGPFSWVTLSFGDAYYMFIYKPVLDLYKKSSKDTGTVLHDTDVYVRECERFKSDHYLPRKAYCKKLMKSNNAERYVTFPEDNVINSNYFRDIVTKENDSAKLLDFLRDKIPTREVTEFLLDVFFGSLCGFIPVLDEKDFREKISQILGQEDNVNGRFTYINIRKKTDYALMGVLLSILRIASLSCSPLPNIFDEQQKTVHDINGKKDYIELTSECFNAAKVCLDRIDLYQCSNISALQLLIFVYVLHLYSPEEGGGIDGRLVRMLLSNIIQLAYSIGLHCDPRRIPPRFRHSNLDNVARKIWHFIVYMDTCNSIVSGDPLFTAIFSSDTELPTFSELNKNCSNLSLEKETISNLRKGHVLVSRLNDILSILLNTKEGTNLKDLSRRIYHLELLNEDYNIIIKKSISETNDIARTTAVDIVDYFRLKSFLFSLYFKLVLKYDRNGNQCLSDHYMIKAINHSLRDPFKLYFYFRNNSSLYENSSKFFIIPNLILMVQKSLTCISSLLIRLNFFKVKIKMHELQKDSTSEQSIIMKCEHAISLLLFCFSTSYDIVYSLRSSYYLAWRLVRVYTLVISVILSDEFQENVARNASHFNISFSENMIDTIINTITETKDENTNNENLGLYEQPLVNRDYTAELSSQFDSEKNNNDLWPNAVQYESLFENEYLNNSPMMDFFFNCGIDLDSDFDFGMANYES</sequence>
<gene>
    <name evidence="7" type="primary">Piso0_002877</name>
    <name evidence="7" type="ORF">GNLVRS01_PISO0I19764g</name>
</gene>
<dbReference type="SMART" id="SM00066">
    <property type="entry name" value="GAL4"/>
    <property type="match status" value="1"/>
</dbReference>
<keyword evidence="2" id="KW-0805">Transcription regulation</keyword>
<dbReference type="InterPro" id="IPR036864">
    <property type="entry name" value="Zn2-C6_fun-type_DNA-bd_sf"/>
</dbReference>
<name>G8YG78_PICSO</name>
<dbReference type="Pfam" id="PF00172">
    <property type="entry name" value="Zn_clus"/>
    <property type="match status" value="1"/>
</dbReference>
<evidence type="ECO:0000256" key="3">
    <source>
        <dbReference type="ARBA" id="ARBA00023125"/>
    </source>
</evidence>
<dbReference type="GO" id="GO:0045944">
    <property type="term" value="P:positive regulation of transcription by RNA polymerase II"/>
    <property type="evidence" value="ECO:0007669"/>
    <property type="project" value="TreeGrafter"/>
</dbReference>
<dbReference type="CDD" id="cd12148">
    <property type="entry name" value="fungal_TF_MHR"/>
    <property type="match status" value="1"/>
</dbReference>
<dbReference type="STRING" id="559304.G8YG78"/>
<dbReference type="AlphaFoldDB" id="G8YG78"/>
<dbReference type="GO" id="GO:0000978">
    <property type="term" value="F:RNA polymerase II cis-regulatory region sequence-specific DNA binding"/>
    <property type="evidence" value="ECO:0007669"/>
    <property type="project" value="TreeGrafter"/>
</dbReference>
<dbReference type="GO" id="GO:0000981">
    <property type="term" value="F:DNA-binding transcription factor activity, RNA polymerase II-specific"/>
    <property type="evidence" value="ECO:0007669"/>
    <property type="project" value="InterPro"/>
</dbReference>
<feature type="domain" description="Zn(2)-C6 fungal-type" evidence="6">
    <location>
        <begin position="19"/>
        <end position="49"/>
    </location>
</feature>
<dbReference type="SUPFAM" id="SSF57701">
    <property type="entry name" value="Zn2/Cys6 DNA-binding domain"/>
    <property type="match status" value="1"/>
</dbReference>
<keyword evidence="4" id="KW-0804">Transcription</keyword>
<evidence type="ECO:0000259" key="6">
    <source>
        <dbReference type="PROSITE" id="PS50048"/>
    </source>
</evidence>
<dbReference type="OrthoDB" id="4159781at2759"/>
<dbReference type="PANTHER" id="PTHR31069:SF12">
    <property type="entry name" value="TRANSCRIPTION FACTOR DOMAIN-CONTAINING PROTEIN"/>
    <property type="match status" value="1"/>
</dbReference>
<keyword evidence="5" id="KW-0539">Nucleus</keyword>
<dbReference type="eggNOG" id="ENOG502RQFE">
    <property type="taxonomic scope" value="Eukaryota"/>
</dbReference>
<dbReference type="PROSITE" id="PS50048">
    <property type="entry name" value="ZN2_CY6_FUNGAL_2"/>
    <property type="match status" value="1"/>
</dbReference>
<dbReference type="GO" id="GO:0008270">
    <property type="term" value="F:zinc ion binding"/>
    <property type="evidence" value="ECO:0007669"/>
    <property type="project" value="InterPro"/>
</dbReference>
<evidence type="ECO:0000313" key="8">
    <source>
        <dbReference type="Proteomes" id="UP000005222"/>
    </source>
</evidence>
<dbReference type="InterPro" id="IPR001138">
    <property type="entry name" value="Zn2Cys6_DnaBD"/>
</dbReference>
<dbReference type="GO" id="GO:0006351">
    <property type="term" value="P:DNA-templated transcription"/>
    <property type="evidence" value="ECO:0007669"/>
    <property type="project" value="InterPro"/>
</dbReference>
<dbReference type="PANTHER" id="PTHR31069">
    <property type="entry name" value="OLEATE-ACTIVATED TRANSCRIPTION FACTOR 1-RELATED"/>
    <property type="match status" value="1"/>
</dbReference>
<dbReference type="InterPro" id="IPR007219">
    <property type="entry name" value="XnlR_reg_dom"/>
</dbReference>
<evidence type="ECO:0000256" key="2">
    <source>
        <dbReference type="ARBA" id="ARBA00023015"/>
    </source>
</evidence>
<accession>G8YG78</accession>
<organism evidence="7 8">
    <name type="scientific">Pichia sorbitophila (strain ATCC MYA-4447 / BCRC 22081 / CBS 7064 / NBRC 10061 / NRRL Y-12695)</name>
    <name type="common">Hybrid yeast</name>
    <dbReference type="NCBI Taxonomy" id="559304"/>
    <lineage>
        <taxon>Eukaryota</taxon>
        <taxon>Fungi</taxon>
        <taxon>Dikarya</taxon>
        <taxon>Ascomycota</taxon>
        <taxon>Saccharomycotina</taxon>
        <taxon>Pichiomycetes</taxon>
        <taxon>Debaryomycetaceae</taxon>
        <taxon>Millerozyma</taxon>
    </lineage>
</organism>
<keyword evidence="8" id="KW-1185">Reference proteome</keyword>
<keyword evidence="1" id="KW-0479">Metal-binding</keyword>
<dbReference type="InParanoid" id="G8YG78"/>
<reference evidence="7 8" key="1">
    <citation type="journal article" date="2012" name="G3 (Bethesda)">
        <title>Pichia sorbitophila, an interspecies yeast hybrid reveals early steps of genome resolution following polyploidization.</title>
        <authorList>
            <person name="Leh Louis V."/>
            <person name="Despons L."/>
            <person name="Friedrich A."/>
            <person name="Martin T."/>
            <person name="Durrens P."/>
            <person name="Casaregola S."/>
            <person name="Neuveglise C."/>
            <person name="Fairhead C."/>
            <person name="Marck C."/>
            <person name="Cruz J.A."/>
            <person name="Straub M.L."/>
            <person name="Kugler V."/>
            <person name="Sacerdot C."/>
            <person name="Uzunov Z."/>
            <person name="Thierry A."/>
            <person name="Weiss S."/>
            <person name="Bleykasten C."/>
            <person name="De Montigny J."/>
            <person name="Jacques N."/>
            <person name="Jung P."/>
            <person name="Lemaire M."/>
            <person name="Mallet S."/>
            <person name="Morel G."/>
            <person name="Richard G.F."/>
            <person name="Sarkar A."/>
            <person name="Savel G."/>
            <person name="Schacherer J."/>
            <person name="Seret M.L."/>
            <person name="Talla E."/>
            <person name="Samson G."/>
            <person name="Jubin C."/>
            <person name="Poulain J."/>
            <person name="Vacherie B."/>
            <person name="Barbe V."/>
            <person name="Pelletier E."/>
            <person name="Sherman D.J."/>
            <person name="Westhof E."/>
            <person name="Weissenbach J."/>
            <person name="Baret P.V."/>
            <person name="Wincker P."/>
            <person name="Gaillardin C."/>
            <person name="Dujon B."/>
            <person name="Souciet J.L."/>
        </authorList>
    </citation>
    <scope>NUCLEOTIDE SEQUENCE [LARGE SCALE GENOMIC DNA]</scope>
    <source>
        <strain evidence="8">ATCC MYA-4447 / BCRC 22081 / CBS 7064 / NBRC 10061 / NRRL Y-12695</strain>
    </source>
</reference>
<dbReference type="HOGENOM" id="CLU_370036_0_0_1"/>
<dbReference type="InterPro" id="IPR050675">
    <property type="entry name" value="OAF3"/>
</dbReference>
<evidence type="ECO:0000256" key="1">
    <source>
        <dbReference type="ARBA" id="ARBA00022723"/>
    </source>
</evidence>
<dbReference type="GO" id="GO:0005634">
    <property type="term" value="C:nucleus"/>
    <property type="evidence" value="ECO:0007669"/>
    <property type="project" value="TreeGrafter"/>
</dbReference>
<dbReference type="Gene3D" id="4.10.240.10">
    <property type="entry name" value="Zn(2)-C6 fungal-type DNA-binding domain"/>
    <property type="match status" value="1"/>
</dbReference>
<dbReference type="EMBL" id="FO082051">
    <property type="protein sequence ID" value="CCE82177.1"/>
    <property type="molecule type" value="Genomic_DNA"/>
</dbReference>
<evidence type="ECO:0000256" key="4">
    <source>
        <dbReference type="ARBA" id="ARBA00023163"/>
    </source>
</evidence>
<proteinExistence type="predicted"/>
<evidence type="ECO:0000313" key="7">
    <source>
        <dbReference type="EMBL" id="CCE82177.1"/>
    </source>
</evidence>
<evidence type="ECO:0000256" key="5">
    <source>
        <dbReference type="ARBA" id="ARBA00023242"/>
    </source>
</evidence>
<dbReference type="CDD" id="cd00067">
    <property type="entry name" value="GAL4"/>
    <property type="match status" value="1"/>
</dbReference>
<dbReference type="PROSITE" id="PS00463">
    <property type="entry name" value="ZN2_CY6_FUNGAL_1"/>
    <property type="match status" value="1"/>
</dbReference>